<dbReference type="EMBL" id="CP002101">
    <property type="protein sequence ID" value="AEH61473.1"/>
    <property type="molecule type" value="Genomic_DNA"/>
</dbReference>
<dbReference type="PANTHER" id="PTHR43196">
    <property type="entry name" value="SULFATE ADENYLYLTRANSFERASE SUBUNIT 2"/>
    <property type="match status" value="1"/>
</dbReference>
<dbReference type="SUPFAM" id="SSF52402">
    <property type="entry name" value="Adenine nucleotide alpha hydrolases-like"/>
    <property type="match status" value="1"/>
</dbReference>
<protein>
    <submittedName>
        <fullName evidence="2">Phosphoadenosine phosphosulfate reductase</fullName>
    </submittedName>
</protein>
<proteinExistence type="predicted"/>
<dbReference type="Proteomes" id="UP000006622">
    <property type="component" value="Chromosome"/>
</dbReference>
<dbReference type="PROSITE" id="PS00198">
    <property type="entry name" value="4FE4S_FER_1"/>
    <property type="match status" value="1"/>
</dbReference>
<dbReference type="OrthoDB" id="5817at2157"/>
<name>F7XPV2_METZD</name>
<dbReference type="InterPro" id="IPR014729">
    <property type="entry name" value="Rossmann-like_a/b/a_fold"/>
</dbReference>
<dbReference type="RefSeq" id="WP_013898909.1">
    <property type="nucleotide sequence ID" value="NC_015676.1"/>
</dbReference>
<gene>
    <name evidence="2" type="ordered locus">Mzhil_1637</name>
</gene>
<dbReference type="STRING" id="679901.Mzhil_1637"/>
<dbReference type="InterPro" id="IPR017900">
    <property type="entry name" value="4Fe4S_Fe_S_CS"/>
</dbReference>
<evidence type="ECO:0000259" key="1">
    <source>
        <dbReference type="PROSITE" id="PS51379"/>
    </source>
</evidence>
<evidence type="ECO:0000313" key="3">
    <source>
        <dbReference type="Proteomes" id="UP000006622"/>
    </source>
</evidence>
<dbReference type="InterPro" id="IPR002500">
    <property type="entry name" value="PAPS_reduct_dom"/>
</dbReference>
<dbReference type="PROSITE" id="PS51379">
    <property type="entry name" value="4FE4S_FER_2"/>
    <property type="match status" value="1"/>
</dbReference>
<dbReference type="AlphaFoldDB" id="F7XPV2"/>
<accession>F7XPV2</accession>
<keyword evidence="3" id="KW-1185">Reference proteome</keyword>
<dbReference type="InterPro" id="IPR017896">
    <property type="entry name" value="4Fe4S_Fe-S-bd"/>
</dbReference>
<dbReference type="PANTHER" id="PTHR43196:SF2">
    <property type="entry name" value="PHOSPHOADENOSINE PHOSPHOSULFATE REDUCTASE"/>
    <property type="match status" value="1"/>
</dbReference>
<dbReference type="Gene3D" id="3.40.50.620">
    <property type="entry name" value="HUPs"/>
    <property type="match status" value="1"/>
</dbReference>
<reference evidence="2" key="1">
    <citation type="submission" date="2010-07" db="EMBL/GenBank/DDBJ databases">
        <title>The complete genome of Methanosalsum zhilinae DSM 4017.</title>
        <authorList>
            <consortium name="US DOE Joint Genome Institute (JGI-PGF)"/>
            <person name="Lucas S."/>
            <person name="Copeland A."/>
            <person name="Lapidus A."/>
            <person name="Glavina del Rio T."/>
            <person name="Dalin E."/>
            <person name="Tice H."/>
            <person name="Bruce D."/>
            <person name="Goodwin L."/>
            <person name="Pitluck S."/>
            <person name="Kyrpides N."/>
            <person name="Mavromatis K."/>
            <person name="Ovchinnikova G."/>
            <person name="Daligault H."/>
            <person name="Detter J.C."/>
            <person name="Han C."/>
            <person name="Tapia R."/>
            <person name="Larimer F."/>
            <person name="Land M."/>
            <person name="Hauser L."/>
            <person name="Markowitz V."/>
            <person name="Cheng J.-F."/>
            <person name="Hugenholtz P."/>
            <person name="Woyke T."/>
            <person name="Wu D."/>
            <person name="Spring S."/>
            <person name="Schueler E."/>
            <person name="Brambilla E."/>
            <person name="Klenk H.-P."/>
            <person name="Eisen J.A."/>
        </authorList>
    </citation>
    <scope>NUCLEOTIDE SEQUENCE</scope>
    <source>
        <strain evidence="2">DSM 4017</strain>
    </source>
</reference>
<sequence>MKHSKKQRRTGEHIHWCMECNTPLADRICCRCKGQGRRIQLTEPGDIRFASEYENQLLSGLLMEHFGTSPFDGRIILLNKVPGDDRSDEVIVDGIKAGLMWFDPVTKKHRFRPTADGAALLLETATENVVTIEDTGRHLSGKKVKPENTAGIPESPVLIRTETGLAGAGEWQESGILKIQDIKRSGAQLLPETPSMEDIIAANIDHIRRLGKDGMNIIRGIANQKQYRKMPVQVSFSGGKDSLVVLDLALSALKKRDVKAVFVNTGLEFPDTVEFVRKHCRERKVPLTEESAGNAFWENIDSFGPPGKDFRWCCKVCKLAPAAKAVENCSSSNGTCLTIDGKRRYESFSRSSTPASEMNPFVPGQLNIFPIRNWRAIEVWLYIHWRKLDYNPLYDTGFERVGCYLCPASMQAEYEIVKKKYPQMYQQWNSYLKNWATEHSLPEEYIDHGFWRWQSHPPKMLKLAEKLGIKTKPAERKGRFEIHSVSGTSPCTAGGYSVEANVTGLTFSEVEGVMYVMGSITSSEELGVIAVNTDEFSITYYSTGSLKVRAGSRESAEEIFNTTAANLARIRNCTLCGLCTKVCPADCISLDQGLRIDESCNACGRCLDSCVAARYR</sequence>
<dbReference type="InterPro" id="IPR050128">
    <property type="entry name" value="Sulfate_adenylyltrnsfr_sub2"/>
</dbReference>
<dbReference type="CDD" id="cd23947">
    <property type="entry name" value="PAPS_reductase-like_YbdN"/>
    <property type="match status" value="1"/>
</dbReference>
<dbReference type="NCBIfam" id="NF010366">
    <property type="entry name" value="PRK13795.1-1"/>
    <property type="match status" value="1"/>
</dbReference>
<dbReference type="Gene3D" id="3.30.70.20">
    <property type="match status" value="1"/>
</dbReference>
<organism evidence="2 3">
    <name type="scientific">Methanosalsum zhilinae (strain DSM 4017 / NBRC 107636 / OCM 62 / WeN5)</name>
    <name type="common">Methanohalophilus zhilinae</name>
    <dbReference type="NCBI Taxonomy" id="679901"/>
    <lineage>
        <taxon>Archaea</taxon>
        <taxon>Methanobacteriati</taxon>
        <taxon>Methanobacteriota</taxon>
        <taxon>Stenosarchaea group</taxon>
        <taxon>Methanomicrobia</taxon>
        <taxon>Methanosarcinales</taxon>
        <taxon>Methanosarcinaceae</taxon>
        <taxon>Methanosalsum</taxon>
    </lineage>
</organism>
<dbReference type="GO" id="GO:0016491">
    <property type="term" value="F:oxidoreductase activity"/>
    <property type="evidence" value="ECO:0007669"/>
    <property type="project" value="UniProtKB-ARBA"/>
</dbReference>
<dbReference type="HOGENOM" id="CLU_026622_0_0_2"/>
<dbReference type="Pfam" id="PF01507">
    <property type="entry name" value="PAPS_reduct"/>
    <property type="match status" value="1"/>
</dbReference>
<evidence type="ECO:0000313" key="2">
    <source>
        <dbReference type="EMBL" id="AEH61473.1"/>
    </source>
</evidence>
<dbReference type="KEGG" id="mzh:Mzhil_1637"/>
<dbReference type="SUPFAM" id="SSF54862">
    <property type="entry name" value="4Fe-4S ferredoxins"/>
    <property type="match status" value="1"/>
</dbReference>
<feature type="domain" description="4Fe-4S ferredoxin-type" evidence="1">
    <location>
        <begin position="563"/>
        <end position="593"/>
    </location>
</feature>
<dbReference type="GeneID" id="10823277"/>